<evidence type="ECO:0000313" key="7">
    <source>
        <dbReference type="Proteomes" id="UP001250656"/>
    </source>
</evidence>
<feature type="domain" description="Cytochrome c" evidence="5">
    <location>
        <begin position="48"/>
        <end position="197"/>
    </location>
</feature>
<evidence type="ECO:0000259" key="5">
    <source>
        <dbReference type="PROSITE" id="PS51007"/>
    </source>
</evidence>
<dbReference type="InterPro" id="IPR036909">
    <property type="entry name" value="Cyt_c-like_dom_sf"/>
</dbReference>
<accession>A0ABU3L719</accession>
<keyword evidence="2 4" id="KW-0479">Metal-binding</keyword>
<organism evidence="6 7">
    <name type="scientific">Pricia mediterranea</name>
    <dbReference type="NCBI Taxonomy" id="3076079"/>
    <lineage>
        <taxon>Bacteria</taxon>
        <taxon>Pseudomonadati</taxon>
        <taxon>Bacteroidota</taxon>
        <taxon>Flavobacteriia</taxon>
        <taxon>Flavobacteriales</taxon>
        <taxon>Flavobacteriaceae</taxon>
        <taxon>Pricia</taxon>
    </lineage>
</organism>
<dbReference type="PROSITE" id="PS51007">
    <property type="entry name" value="CYTC"/>
    <property type="match status" value="2"/>
</dbReference>
<comment type="caution">
    <text evidence="6">The sequence shown here is derived from an EMBL/GenBank/DDBJ whole genome shotgun (WGS) entry which is preliminary data.</text>
</comment>
<dbReference type="PANTHER" id="PTHR35008">
    <property type="entry name" value="BLL4482 PROTEIN-RELATED"/>
    <property type="match status" value="1"/>
</dbReference>
<gene>
    <name evidence="6" type="ORF">RQM65_12515</name>
</gene>
<dbReference type="InterPro" id="IPR051459">
    <property type="entry name" value="Cytochrome_c-type_DH"/>
</dbReference>
<reference evidence="6 7" key="1">
    <citation type="submission" date="2023-09" db="EMBL/GenBank/DDBJ databases">
        <title>Novel taxa isolated from Blanes Bay.</title>
        <authorList>
            <person name="Rey-Velasco X."/>
            <person name="Lucena T."/>
        </authorList>
    </citation>
    <scope>NUCLEOTIDE SEQUENCE [LARGE SCALE GENOMIC DNA]</scope>
    <source>
        <strain evidence="6 7">S334</strain>
    </source>
</reference>
<dbReference type="InterPro" id="IPR003468">
    <property type="entry name" value="Cyt_c_oxidase_monohaem-su/FixO"/>
</dbReference>
<dbReference type="RefSeq" id="WP_314015449.1">
    <property type="nucleotide sequence ID" value="NZ_JAVTTP010000001.1"/>
</dbReference>
<keyword evidence="1 4" id="KW-0349">Heme</keyword>
<dbReference type="Proteomes" id="UP001250656">
    <property type="component" value="Unassembled WGS sequence"/>
</dbReference>
<feature type="domain" description="Cytochrome c" evidence="5">
    <location>
        <begin position="227"/>
        <end position="312"/>
    </location>
</feature>
<keyword evidence="3 4" id="KW-0408">Iron</keyword>
<evidence type="ECO:0000256" key="4">
    <source>
        <dbReference type="PROSITE-ProRule" id="PRU00433"/>
    </source>
</evidence>
<proteinExistence type="predicted"/>
<dbReference type="PANTHER" id="PTHR35008:SF8">
    <property type="entry name" value="ALCOHOL DEHYDROGENASE CYTOCHROME C SUBUNIT"/>
    <property type="match status" value="1"/>
</dbReference>
<dbReference type="InterPro" id="IPR009056">
    <property type="entry name" value="Cyt_c-like_dom"/>
</dbReference>
<dbReference type="SUPFAM" id="SSF46626">
    <property type="entry name" value="Cytochrome c"/>
    <property type="match status" value="2"/>
</dbReference>
<keyword evidence="7" id="KW-1185">Reference proteome</keyword>
<sequence length="337" mass="37346">MFDFHKNHRLLVLAAFLGFVTLSFIVAVFPAYQMQDVAPLPDQPALTADEREGLHVYIDQGCVACHTQQVRNIEMDNVWGNRPSIPSDYYYSKERMDVWRQSPSLLGSERTGPDLTDIGRRQSSQDWHLLHLFNPRSVVGESVMPSYPWLFEVVDSSSVREDDVVVNLPDAFAAPSGQAVVAKEEAMQLVAYLQSLKQTELPDGRTEEFIPALRKIQTQGMGDEGKSMGLDGGSLYKQACAVCHQDNGKGVAGAFPPLAGSEIVNDEDPELMIKIILQGYDARSEYSVMQAFADQLSDAEIAAIATHERSSWGNSASEVTEEDVKKIRDFIEQGATQ</sequence>
<dbReference type="Gene3D" id="1.10.760.10">
    <property type="entry name" value="Cytochrome c-like domain"/>
    <property type="match status" value="2"/>
</dbReference>
<evidence type="ECO:0000256" key="3">
    <source>
        <dbReference type="ARBA" id="ARBA00023004"/>
    </source>
</evidence>
<dbReference type="EMBL" id="JAVTTP010000001">
    <property type="protein sequence ID" value="MDT7829492.1"/>
    <property type="molecule type" value="Genomic_DNA"/>
</dbReference>
<name>A0ABU3L719_9FLAO</name>
<evidence type="ECO:0000256" key="2">
    <source>
        <dbReference type="ARBA" id="ARBA00022723"/>
    </source>
</evidence>
<evidence type="ECO:0000313" key="6">
    <source>
        <dbReference type="EMBL" id="MDT7829492.1"/>
    </source>
</evidence>
<evidence type="ECO:0000256" key="1">
    <source>
        <dbReference type="ARBA" id="ARBA00022617"/>
    </source>
</evidence>
<protein>
    <submittedName>
        <fullName evidence="6">Cbb3-type cytochrome c oxidase subunit II</fullName>
    </submittedName>
</protein>
<dbReference type="Pfam" id="PF02433">
    <property type="entry name" value="FixO"/>
    <property type="match status" value="1"/>
</dbReference>
<dbReference type="Pfam" id="PF13442">
    <property type="entry name" value="Cytochrome_CBB3"/>
    <property type="match status" value="1"/>
</dbReference>